<evidence type="ECO:0000313" key="6">
    <source>
        <dbReference type="EMBL" id="SCF02219.1"/>
    </source>
</evidence>
<evidence type="ECO:0000259" key="4">
    <source>
        <dbReference type="Pfam" id="PF01648"/>
    </source>
</evidence>
<dbReference type="InterPro" id="IPR008278">
    <property type="entry name" value="4-PPantetheinyl_Trfase_dom"/>
</dbReference>
<dbReference type="PRINTS" id="PR01399">
    <property type="entry name" value="ENTSNTHTASED"/>
</dbReference>
<feature type="domain" description="4'-phosphopantetheinyl transferase N-terminal" evidence="5">
    <location>
        <begin position="28"/>
        <end position="94"/>
    </location>
</feature>
<dbReference type="STRING" id="262898.GA0070564_102642"/>
<keyword evidence="1 6" id="KW-0808">Transferase</keyword>
<dbReference type="SUPFAM" id="SSF56214">
    <property type="entry name" value="4'-phosphopantetheinyl transferase"/>
    <property type="match status" value="1"/>
</dbReference>
<feature type="binding site" evidence="3">
    <location>
        <position position="107"/>
    </location>
    <ligand>
        <name>Mg(2+)</name>
        <dbReference type="ChEBI" id="CHEBI:18420"/>
    </ligand>
</feature>
<keyword evidence="7" id="KW-1185">Reference proteome</keyword>
<protein>
    <submittedName>
        <fullName evidence="6">4'-phosphopantetheinyl transferase EntD (Siderophore biosynthesis)</fullName>
    </submittedName>
</protein>
<evidence type="ECO:0000313" key="7">
    <source>
        <dbReference type="Proteomes" id="UP000199504"/>
    </source>
</evidence>
<accession>A0A1C4X190</accession>
<dbReference type="EMBL" id="FMCX01000002">
    <property type="protein sequence ID" value="SCF02219.1"/>
    <property type="molecule type" value="Genomic_DNA"/>
</dbReference>
<keyword evidence="3" id="KW-0460">Magnesium</keyword>
<feature type="binding site" evidence="3">
    <location>
        <position position="105"/>
    </location>
    <ligand>
        <name>Mg(2+)</name>
        <dbReference type="ChEBI" id="CHEBI:18420"/>
    </ligand>
</feature>
<dbReference type="Pfam" id="PF17837">
    <property type="entry name" value="4PPT_N"/>
    <property type="match status" value="1"/>
</dbReference>
<dbReference type="PANTHER" id="PTHR38096">
    <property type="entry name" value="ENTEROBACTIN SYNTHASE COMPONENT D"/>
    <property type="match status" value="1"/>
</dbReference>
<dbReference type="GO" id="GO:0000287">
    <property type="term" value="F:magnesium ion binding"/>
    <property type="evidence" value="ECO:0007669"/>
    <property type="project" value="InterPro"/>
</dbReference>
<dbReference type="AlphaFoldDB" id="A0A1C4X190"/>
<feature type="binding site" evidence="2">
    <location>
        <begin position="83"/>
        <end position="84"/>
    </location>
    <ligand>
        <name>CoA</name>
        <dbReference type="ChEBI" id="CHEBI:57287"/>
    </ligand>
</feature>
<dbReference type="InterPro" id="IPR037143">
    <property type="entry name" value="4-PPantetheinyl_Trfase_dom_sf"/>
</dbReference>
<dbReference type="OrthoDB" id="8210607at2"/>
<dbReference type="InterPro" id="IPR003542">
    <property type="entry name" value="Enbac_synth_compD-like"/>
</dbReference>
<name>A0A1C4X190_9ACTN</name>
<feature type="binding site" evidence="2">
    <location>
        <position position="47"/>
    </location>
    <ligand>
        <name>CoA</name>
        <dbReference type="ChEBI" id="CHEBI:57287"/>
    </ligand>
</feature>
<dbReference type="RefSeq" id="WP_091606506.1">
    <property type="nucleotide sequence ID" value="NZ_FMCX01000002.1"/>
</dbReference>
<dbReference type="GO" id="GO:0009239">
    <property type="term" value="P:enterobactin biosynthetic process"/>
    <property type="evidence" value="ECO:0007669"/>
    <property type="project" value="InterPro"/>
</dbReference>
<reference evidence="7" key="1">
    <citation type="submission" date="2016-06" db="EMBL/GenBank/DDBJ databases">
        <authorList>
            <person name="Varghese N."/>
            <person name="Submissions Spin"/>
        </authorList>
    </citation>
    <scope>NUCLEOTIDE SEQUENCE [LARGE SCALE GENOMIC DNA]</scope>
    <source>
        <strain evidence="7">DSM 44830</strain>
    </source>
</reference>
<dbReference type="GO" id="GO:0005886">
    <property type="term" value="C:plasma membrane"/>
    <property type="evidence" value="ECO:0007669"/>
    <property type="project" value="TreeGrafter"/>
</dbReference>
<dbReference type="PANTHER" id="PTHR38096:SF1">
    <property type="entry name" value="ENTEROBACTIN SYNTHASE COMPONENT D"/>
    <property type="match status" value="1"/>
</dbReference>
<dbReference type="Proteomes" id="UP000199504">
    <property type="component" value="Unassembled WGS sequence"/>
</dbReference>
<evidence type="ECO:0000256" key="2">
    <source>
        <dbReference type="PIRSR" id="PIRSR603542-1"/>
    </source>
</evidence>
<sequence>MLATLLPAAVRTAEAFSDIPGEPVFPGEEDLVANVVDLRRREFVTARRCAREALRRLGVAPAPIRIGAERAPVWPTGVVGSITHCTGYRAAAVARSADLMSVGIDAEPHQTLPAGTQDYIVAPGEADMLRDLRSAHPRTHWDRLLFSAKEAVYKAWFPLTGRWLGLPDARLTIDPTAGRFSAQLLVDGSRSRFSGRFLATDRLILTAVAVGSGD</sequence>
<dbReference type="InterPro" id="IPR041354">
    <property type="entry name" value="4PPT_N"/>
</dbReference>
<feature type="domain" description="4'-phosphopantetheinyl transferase" evidence="4">
    <location>
        <begin position="101"/>
        <end position="183"/>
    </location>
</feature>
<evidence type="ECO:0000256" key="3">
    <source>
        <dbReference type="PIRSR" id="PIRSR603542-2"/>
    </source>
</evidence>
<dbReference type="GO" id="GO:0008897">
    <property type="term" value="F:holo-[acyl-carrier-protein] synthase activity"/>
    <property type="evidence" value="ECO:0007669"/>
    <property type="project" value="InterPro"/>
</dbReference>
<proteinExistence type="predicted"/>
<dbReference type="GO" id="GO:0009366">
    <property type="term" value="C:enterobactin synthetase complex"/>
    <property type="evidence" value="ECO:0007669"/>
    <property type="project" value="InterPro"/>
</dbReference>
<dbReference type="Gene3D" id="3.90.470.20">
    <property type="entry name" value="4'-phosphopantetheinyl transferase domain"/>
    <property type="match status" value="1"/>
</dbReference>
<organism evidence="6 7">
    <name type="scientific">Micromonospora mirobrigensis</name>
    <dbReference type="NCBI Taxonomy" id="262898"/>
    <lineage>
        <taxon>Bacteria</taxon>
        <taxon>Bacillati</taxon>
        <taxon>Actinomycetota</taxon>
        <taxon>Actinomycetes</taxon>
        <taxon>Micromonosporales</taxon>
        <taxon>Micromonosporaceae</taxon>
        <taxon>Micromonospora</taxon>
    </lineage>
</organism>
<dbReference type="Pfam" id="PF01648">
    <property type="entry name" value="ACPS"/>
    <property type="match status" value="1"/>
</dbReference>
<feature type="binding site" evidence="3">
    <location>
        <position position="106"/>
    </location>
    <ligand>
        <name>Mg(2+)</name>
        <dbReference type="ChEBI" id="CHEBI:18420"/>
    </ligand>
</feature>
<keyword evidence="3" id="KW-0479">Metal-binding</keyword>
<evidence type="ECO:0000256" key="1">
    <source>
        <dbReference type="ARBA" id="ARBA00022679"/>
    </source>
</evidence>
<feature type="binding site" evidence="2">
    <location>
        <position position="164"/>
    </location>
    <ligand>
        <name>CoA</name>
        <dbReference type="ChEBI" id="CHEBI:57287"/>
    </ligand>
</feature>
<comment type="cofactor">
    <cofactor evidence="3">
        <name>Mg(2+)</name>
        <dbReference type="ChEBI" id="CHEBI:18420"/>
    </cofactor>
</comment>
<feature type="binding site" evidence="2">
    <location>
        <position position="105"/>
    </location>
    <ligand>
        <name>CoA</name>
        <dbReference type="ChEBI" id="CHEBI:57287"/>
    </ligand>
</feature>
<gene>
    <name evidence="6" type="ORF">GA0070564_102642</name>
</gene>
<evidence type="ECO:0000259" key="5">
    <source>
        <dbReference type="Pfam" id="PF17837"/>
    </source>
</evidence>
<feature type="binding site" evidence="2">
    <location>
        <position position="154"/>
    </location>
    <ligand>
        <name>CoA</name>
        <dbReference type="ChEBI" id="CHEBI:57287"/>
    </ligand>
</feature>
<feature type="binding site" evidence="2">
    <location>
        <position position="150"/>
    </location>
    <ligand>
        <name>CoA</name>
        <dbReference type="ChEBI" id="CHEBI:57287"/>
    </ligand>
</feature>
<feature type="binding site" evidence="2">
    <location>
        <position position="39"/>
    </location>
    <ligand>
        <name>CoA</name>
        <dbReference type="ChEBI" id="CHEBI:57287"/>
    </ligand>
</feature>